<gene>
    <name evidence="1" type="ORF">GCM10008939_20080</name>
</gene>
<dbReference type="AlphaFoldDB" id="A0A917PG59"/>
<keyword evidence="2" id="KW-1185">Reference proteome</keyword>
<reference evidence="1" key="2">
    <citation type="submission" date="2020-09" db="EMBL/GenBank/DDBJ databases">
        <authorList>
            <person name="Sun Q."/>
            <person name="Ohkuma M."/>
        </authorList>
    </citation>
    <scope>NUCLEOTIDE SEQUENCE</scope>
    <source>
        <strain evidence="1">JCM 14371</strain>
    </source>
</reference>
<evidence type="ECO:0000313" key="1">
    <source>
        <dbReference type="EMBL" id="GGJ75824.1"/>
    </source>
</evidence>
<dbReference type="RefSeq" id="WP_188963030.1">
    <property type="nucleotide sequence ID" value="NZ_BMOE01000006.1"/>
</dbReference>
<reference evidence="1" key="1">
    <citation type="journal article" date="2014" name="Int. J. Syst. Evol. Microbiol.">
        <title>Complete genome sequence of Corynebacterium casei LMG S-19264T (=DSM 44701T), isolated from a smear-ripened cheese.</title>
        <authorList>
            <consortium name="US DOE Joint Genome Institute (JGI-PGF)"/>
            <person name="Walter F."/>
            <person name="Albersmeier A."/>
            <person name="Kalinowski J."/>
            <person name="Ruckert C."/>
        </authorList>
    </citation>
    <scope>NUCLEOTIDE SEQUENCE</scope>
    <source>
        <strain evidence="1">JCM 14371</strain>
    </source>
</reference>
<protein>
    <submittedName>
        <fullName evidence="1">Uncharacterized protein</fullName>
    </submittedName>
</protein>
<sequence length="202" mass="21448">MRDSGMKKIMLTVFGMMCWAQGQTNAPAVPVSVPPAQQAAPTVTQELLVQPSRLEGRIAPGNKLVNIGFTVFSRTATEIYVKSSDPRLLISAGENGKVRVGANVLQNINCVVTEPHSGTLTITNADGAVLATLPYRIDPPKVVNQSASLGYNVFGKAVSAGYSLSNVPESPLDPGWSLNFGIGYDFNISRINSGTVGVSVRW</sequence>
<dbReference type="EMBL" id="BMOE01000006">
    <property type="protein sequence ID" value="GGJ75824.1"/>
    <property type="molecule type" value="Genomic_DNA"/>
</dbReference>
<accession>A0A917PG59</accession>
<comment type="caution">
    <text evidence="1">The sequence shown here is derived from an EMBL/GenBank/DDBJ whole genome shotgun (WGS) entry which is preliminary data.</text>
</comment>
<evidence type="ECO:0000313" key="2">
    <source>
        <dbReference type="Proteomes" id="UP000635726"/>
    </source>
</evidence>
<organism evidence="1 2">
    <name type="scientific">Deinococcus aquiradiocola</name>
    <dbReference type="NCBI Taxonomy" id="393059"/>
    <lineage>
        <taxon>Bacteria</taxon>
        <taxon>Thermotogati</taxon>
        <taxon>Deinococcota</taxon>
        <taxon>Deinococci</taxon>
        <taxon>Deinococcales</taxon>
        <taxon>Deinococcaceae</taxon>
        <taxon>Deinococcus</taxon>
    </lineage>
</organism>
<dbReference type="Proteomes" id="UP000635726">
    <property type="component" value="Unassembled WGS sequence"/>
</dbReference>
<name>A0A917PG59_9DEIO</name>
<proteinExistence type="predicted"/>